<sequence length="301" mass="34441">MFLDFEELTLNVGEQKIFVRHGGDPGNPGLLLLHGYPQTSAMWHAVAPQLTDQFHVICPDLRGYGRSSKPVSDDRHTPYSKREMAKDMVSVMSQMGNKTFLVGAHDRGARVTHRMALDHSQKVRAIALLDIAPTREMYRDTSMEFARAYWHWFFLIQKHPIPEQIIGNDPAQFWKLKCFNQAKGENPFIPAALDEYINAFSTPEAIHAACEDYRAAATIDIEHDDQDDGRKVEQPLMVLWARRGVIETCFDAMALWQERAHRVEGEAVDATHYMAEEIPDEIASRMRAFFLRQIEQKDAAE</sequence>
<feature type="domain" description="AB hydrolase-1" evidence="1">
    <location>
        <begin position="30"/>
        <end position="154"/>
    </location>
</feature>
<evidence type="ECO:0000259" key="1">
    <source>
        <dbReference type="Pfam" id="PF00561"/>
    </source>
</evidence>
<dbReference type="Proteomes" id="UP000183400">
    <property type="component" value="Unassembled WGS sequence"/>
</dbReference>
<dbReference type="STRING" id="985054.SAMN05444358_1011749"/>
<dbReference type="AlphaFoldDB" id="A0A1H2WCM0"/>
<protein>
    <submittedName>
        <fullName evidence="2">Haloacetate dehalogenase</fullName>
    </submittedName>
</protein>
<dbReference type="InterPro" id="IPR029058">
    <property type="entry name" value="AB_hydrolase_fold"/>
</dbReference>
<dbReference type="PANTHER" id="PTHR43329">
    <property type="entry name" value="EPOXIDE HYDROLASE"/>
    <property type="match status" value="1"/>
</dbReference>
<accession>A0A1H2WCM0</accession>
<dbReference type="InterPro" id="IPR000073">
    <property type="entry name" value="AB_hydrolase_1"/>
</dbReference>
<keyword evidence="3" id="KW-1185">Reference proteome</keyword>
<dbReference type="Pfam" id="PF00561">
    <property type="entry name" value="Abhydrolase_1"/>
    <property type="match status" value="1"/>
</dbReference>
<organism evidence="2 3">
    <name type="scientific">Ruegeria halocynthiae</name>
    <dbReference type="NCBI Taxonomy" id="985054"/>
    <lineage>
        <taxon>Bacteria</taxon>
        <taxon>Pseudomonadati</taxon>
        <taxon>Pseudomonadota</taxon>
        <taxon>Alphaproteobacteria</taxon>
        <taxon>Rhodobacterales</taxon>
        <taxon>Roseobacteraceae</taxon>
        <taxon>Ruegeria</taxon>
    </lineage>
</organism>
<dbReference type="SUPFAM" id="SSF53474">
    <property type="entry name" value="alpha/beta-Hydrolases"/>
    <property type="match status" value="1"/>
</dbReference>
<evidence type="ECO:0000313" key="2">
    <source>
        <dbReference type="EMBL" id="SDW78433.1"/>
    </source>
</evidence>
<dbReference type="OrthoDB" id="9804723at2"/>
<reference evidence="3" key="1">
    <citation type="submission" date="2016-10" db="EMBL/GenBank/DDBJ databases">
        <authorList>
            <person name="Varghese N."/>
            <person name="Submissions S."/>
        </authorList>
    </citation>
    <scope>NUCLEOTIDE SEQUENCE [LARGE SCALE GENOMIC DNA]</scope>
    <source>
        <strain evidence="3">DSM 27839</strain>
    </source>
</reference>
<dbReference type="EMBL" id="FNNP01000001">
    <property type="protein sequence ID" value="SDW78433.1"/>
    <property type="molecule type" value="Genomic_DNA"/>
</dbReference>
<proteinExistence type="predicted"/>
<dbReference type="Gene3D" id="3.40.50.1820">
    <property type="entry name" value="alpha/beta hydrolase"/>
    <property type="match status" value="1"/>
</dbReference>
<gene>
    <name evidence="2" type="ORF">SAMN05444358_1011749</name>
</gene>
<name>A0A1H2WCM0_9RHOB</name>
<dbReference type="RefSeq" id="WP_074736074.1">
    <property type="nucleotide sequence ID" value="NZ_FNNP01000001.1"/>
</dbReference>
<evidence type="ECO:0000313" key="3">
    <source>
        <dbReference type="Proteomes" id="UP000183400"/>
    </source>
</evidence>